<comment type="caution">
    <text evidence="3">The sequence shown here is derived from an EMBL/GenBank/DDBJ whole genome shotgun (WGS) entry which is preliminary data.</text>
</comment>
<feature type="transmembrane region" description="Helical" evidence="2">
    <location>
        <begin position="238"/>
        <end position="257"/>
    </location>
</feature>
<feature type="region of interest" description="Disordered" evidence="1">
    <location>
        <begin position="25"/>
        <end position="94"/>
    </location>
</feature>
<dbReference type="AlphaFoldDB" id="X6MZD6"/>
<evidence type="ECO:0000313" key="3">
    <source>
        <dbReference type="EMBL" id="ETO18854.1"/>
    </source>
</evidence>
<feature type="compositionally biased region" description="Basic and acidic residues" evidence="1">
    <location>
        <begin position="41"/>
        <end position="54"/>
    </location>
</feature>
<reference evidence="3 4" key="1">
    <citation type="journal article" date="2013" name="Curr. Biol.">
        <title>The Genome of the Foraminiferan Reticulomyxa filosa.</title>
        <authorList>
            <person name="Glockner G."/>
            <person name="Hulsmann N."/>
            <person name="Schleicher M."/>
            <person name="Noegel A.A."/>
            <person name="Eichinger L."/>
            <person name="Gallinger C."/>
            <person name="Pawlowski J."/>
            <person name="Sierra R."/>
            <person name="Euteneuer U."/>
            <person name="Pillet L."/>
            <person name="Moustafa A."/>
            <person name="Platzer M."/>
            <person name="Groth M."/>
            <person name="Szafranski K."/>
            <person name="Schliwa M."/>
        </authorList>
    </citation>
    <scope>NUCLEOTIDE SEQUENCE [LARGE SCALE GENOMIC DNA]</scope>
</reference>
<keyword evidence="2" id="KW-0812">Transmembrane</keyword>
<feature type="compositionally biased region" description="Basic and acidic residues" evidence="1">
    <location>
        <begin position="144"/>
        <end position="154"/>
    </location>
</feature>
<feature type="region of interest" description="Disordered" evidence="1">
    <location>
        <begin position="107"/>
        <end position="225"/>
    </location>
</feature>
<dbReference type="EMBL" id="ASPP01014318">
    <property type="protein sequence ID" value="ETO18854.1"/>
    <property type="molecule type" value="Genomic_DNA"/>
</dbReference>
<keyword evidence="4" id="KW-1185">Reference proteome</keyword>
<accession>X6MZD6</accession>
<proteinExistence type="predicted"/>
<dbReference type="Proteomes" id="UP000023152">
    <property type="component" value="Unassembled WGS sequence"/>
</dbReference>
<gene>
    <name evidence="3" type="ORF">RFI_18390</name>
</gene>
<organism evidence="3 4">
    <name type="scientific">Reticulomyxa filosa</name>
    <dbReference type="NCBI Taxonomy" id="46433"/>
    <lineage>
        <taxon>Eukaryota</taxon>
        <taxon>Sar</taxon>
        <taxon>Rhizaria</taxon>
        <taxon>Retaria</taxon>
        <taxon>Foraminifera</taxon>
        <taxon>Monothalamids</taxon>
        <taxon>Reticulomyxidae</taxon>
        <taxon>Reticulomyxa</taxon>
    </lineage>
</organism>
<protein>
    <submittedName>
        <fullName evidence="3">Uncharacterized protein</fullName>
    </submittedName>
</protein>
<keyword evidence="2" id="KW-1133">Transmembrane helix</keyword>
<feature type="compositionally biased region" description="Basic residues" evidence="1">
    <location>
        <begin position="202"/>
        <end position="218"/>
    </location>
</feature>
<evidence type="ECO:0000256" key="2">
    <source>
        <dbReference type="SAM" id="Phobius"/>
    </source>
</evidence>
<name>X6MZD6_RETFI</name>
<feature type="compositionally biased region" description="Basic and acidic residues" evidence="1">
    <location>
        <begin position="115"/>
        <end position="136"/>
    </location>
</feature>
<evidence type="ECO:0000313" key="4">
    <source>
        <dbReference type="Proteomes" id="UP000023152"/>
    </source>
</evidence>
<sequence>MHGTYLYMTPKLVNQMRPFLKGLRNKKSREGLPLPNRNPPRHPDLNEWEQRLTQEKNVNSHSYRDIRNPNYGHPSGYQKNNERTKDWSNQSNYKSFRPYIQPHHYHHHKNIANDGNDRDKLKDKKAHQHEDWKSNARETLASTPERDVRQRKELSNPPIFDCPTGVNTSQHRQQPNFEKHSNDSHLMGNTHSIHQRSDQPKKKNKRQHKSSKDKKKQNQKPTASDHNAIEHQQGTCTFFVFFFFLFLILTKMNTYIFHRTVKKHEITQSKF</sequence>
<keyword evidence="2" id="KW-0472">Membrane</keyword>
<evidence type="ECO:0000256" key="1">
    <source>
        <dbReference type="SAM" id="MobiDB-lite"/>
    </source>
</evidence>
<feature type="compositionally biased region" description="Polar residues" evidence="1">
    <location>
        <begin position="165"/>
        <end position="176"/>
    </location>
</feature>